<evidence type="ECO:0000313" key="4">
    <source>
        <dbReference type="Proteomes" id="UP000236319"/>
    </source>
</evidence>
<dbReference type="Proteomes" id="UP000236319">
    <property type="component" value="Unassembled WGS sequence"/>
</dbReference>
<protein>
    <recommendedName>
        <fullName evidence="5">Extracellular matrix-binding ebh</fullName>
    </recommendedName>
</protein>
<sequence>MGNKEKFSYTLLTLWSLSLLYLHIAVVRLDVLRIRSCDYPQATASPRSPSPAAARVKALANVSTSHHNRASRVICVSPTHPHSTTHILPTQPSTTHHSLNHLNHSPLSPLNTARSSTIDHPPTHQPLNRPLYRPLTHRPSLHRLLAPSTAHRYRGKALGDIDARRISLGLLAGQLSGFIGGGEEVQNALVNGLHSNVTQLEKLLETSCGDGECNCDINNFRDDHLKNLQDKFNEVDKIATKIYSLKKQKDEKRKAPGRAPPVSDTEILKKIELKNKELQKEKEELKRQINELQTQLKEPEKQINKKIQELNTEIKRLESAVEEERKRQIDEYTQQGYKPDEAKKYVSIPSHLSNPLETEQAKLKSHEASLTSLESLDKLITFHQNVDSDKNGKCKDILDNLCTGLEKFLGYHDGNYTGSGIVYSDLDRLCDGVMSFLHGVLSNIQPHLGQHKTQISVALNSLNTNKHSGKEGFNKAIGEVVQGVSKYNEGVRESNNHLKSKIQDFDGQMRNLKETVSEILEINSVAGDQDLSKIMTKADNVARDCLMTAGAFHRYMNDAHKHIADLNNSCRHNVNNAVKAVNHEIKRLRDLSTREWTNLANLTNKTSELKALISGIKKQIEDIHQKLVEYVADLQKWIGAADEIMTTALKKVEAILKEVNDPKPSEKANNKKEIEKAAQDISNMTTTLNAHFVKVKKHFDSVKLENLKAFEHFKVPESFDMFNQKIATGWNLSGEIDGLKKELNNSLKKYVDDVLNRIREKLG</sequence>
<dbReference type="GeneID" id="39877121"/>
<dbReference type="OrthoDB" id="367191at2759"/>
<evidence type="ECO:0008006" key="5">
    <source>
        <dbReference type="Google" id="ProtNLM"/>
    </source>
</evidence>
<evidence type="ECO:0000256" key="2">
    <source>
        <dbReference type="SAM" id="MobiDB-lite"/>
    </source>
</evidence>
<evidence type="ECO:0000256" key="1">
    <source>
        <dbReference type="SAM" id="Coils"/>
    </source>
</evidence>
<keyword evidence="1" id="KW-0175">Coiled coil</keyword>
<dbReference type="VEuPathDB" id="PiroplasmaDB:BOVATA_048440"/>
<reference evidence="3 4" key="1">
    <citation type="journal article" date="2017" name="BMC Genomics">
        <title>Whole-genome assembly of Babesia ovata and comparative genomics between closely related pathogens.</title>
        <authorList>
            <person name="Yamagishi J."/>
            <person name="Asada M."/>
            <person name="Hakimi H."/>
            <person name="Tanaka T.Q."/>
            <person name="Sugimoto C."/>
            <person name="Kawazu S."/>
        </authorList>
    </citation>
    <scope>NUCLEOTIDE SEQUENCE [LARGE SCALE GENOMIC DNA]</scope>
    <source>
        <strain evidence="3 4">Miyake</strain>
    </source>
</reference>
<name>A0A2H6KK40_9APIC</name>
<keyword evidence="4" id="KW-1185">Reference proteome</keyword>
<feature type="coiled-coil region" evidence="1">
    <location>
        <begin position="268"/>
        <end position="327"/>
    </location>
</feature>
<evidence type="ECO:0000313" key="3">
    <source>
        <dbReference type="EMBL" id="GBE63351.1"/>
    </source>
</evidence>
<organism evidence="3 4">
    <name type="scientific">Babesia ovata</name>
    <dbReference type="NCBI Taxonomy" id="189622"/>
    <lineage>
        <taxon>Eukaryota</taxon>
        <taxon>Sar</taxon>
        <taxon>Alveolata</taxon>
        <taxon>Apicomplexa</taxon>
        <taxon>Aconoidasida</taxon>
        <taxon>Piroplasmida</taxon>
        <taxon>Babesiidae</taxon>
        <taxon>Babesia</taxon>
    </lineage>
</organism>
<proteinExistence type="predicted"/>
<feature type="region of interest" description="Disordered" evidence="2">
    <location>
        <begin position="103"/>
        <end position="132"/>
    </location>
</feature>
<gene>
    <name evidence="3" type="ORF">BOVATA_048440</name>
</gene>
<dbReference type="EMBL" id="BDSA01000035">
    <property type="protein sequence ID" value="GBE63351.1"/>
    <property type="molecule type" value="Genomic_DNA"/>
</dbReference>
<dbReference type="AlphaFoldDB" id="A0A2H6KK40"/>
<comment type="caution">
    <text evidence="3">The sequence shown here is derived from an EMBL/GenBank/DDBJ whole genome shotgun (WGS) entry which is preliminary data.</text>
</comment>
<accession>A0A2H6KK40</accession>
<dbReference type="RefSeq" id="XP_028869594.1">
    <property type="nucleotide sequence ID" value="XM_029013761.1"/>
</dbReference>
<dbReference type="PANTHER" id="PTHR23159:SF31">
    <property type="entry name" value="CENTROSOME-ASSOCIATED PROTEIN CEP250 ISOFORM X1"/>
    <property type="match status" value="1"/>
</dbReference>
<dbReference type="PANTHER" id="PTHR23159">
    <property type="entry name" value="CENTROSOMAL PROTEIN 2"/>
    <property type="match status" value="1"/>
</dbReference>